<sequence length="164" mass="18488">MKTLILLRHAKSSWDHPGLSDFERPLNARGLKNAPKMGRRLAQRQLPIEQIISSPAKRALTTANIVAEQLQYPLSDIQQDAQIYEASVGDLMAVVQKFDDQLSCIMLVGHNPGLTSLSYYLTAYQVNNMPTCSLFCAEFDSERWENIHPASGQMTFFDYPKKIA</sequence>
<organism evidence="3 4">
    <name type="scientific">Candidatus Venteria ishoeyi</name>
    <dbReference type="NCBI Taxonomy" id="1899563"/>
    <lineage>
        <taxon>Bacteria</taxon>
        <taxon>Pseudomonadati</taxon>
        <taxon>Pseudomonadota</taxon>
        <taxon>Gammaproteobacteria</taxon>
        <taxon>Thiotrichales</taxon>
        <taxon>Thiotrichaceae</taxon>
        <taxon>Venteria</taxon>
    </lineage>
</organism>
<dbReference type="OrthoDB" id="9810154at2"/>
<dbReference type="EMBL" id="FMSV02000032">
    <property type="protein sequence ID" value="SEH04259.1"/>
    <property type="molecule type" value="Genomic_DNA"/>
</dbReference>
<protein>
    <recommendedName>
        <fullName evidence="5">Phosphohistidine phosphatase</fullName>
    </recommendedName>
</protein>
<dbReference type="PANTHER" id="PTHR47623:SF1">
    <property type="entry name" value="OS09G0287300 PROTEIN"/>
    <property type="match status" value="1"/>
</dbReference>
<accession>A0A1H6F4S3</accession>
<evidence type="ECO:0000256" key="1">
    <source>
        <dbReference type="PIRSR" id="PIRSR613078-1"/>
    </source>
</evidence>
<evidence type="ECO:0000313" key="4">
    <source>
        <dbReference type="Proteomes" id="UP000236724"/>
    </source>
</evidence>
<feature type="active site" description="Tele-phosphohistidine intermediate" evidence="1">
    <location>
        <position position="9"/>
    </location>
</feature>
<evidence type="ECO:0000313" key="3">
    <source>
        <dbReference type="EMBL" id="SEH04259.1"/>
    </source>
</evidence>
<dbReference type="PANTHER" id="PTHR47623">
    <property type="entry name" value="OS09G0287300 PROTEIN"/>
    <property type="match status" value="1"/>
</dbReference>
<dbReference type="SUPFAM" id="SSF53254">
    <property type="entry name" value="Phosphoglycerate mutase-like"/>
    <property type="match status" value="1"/>
</dbReference>
<evidence type="ECO:0000256" key="2">
    <source>
        <dbReference type="PIRSR" id="PIRSR613078-2"/>
    </source>
</evidence>
<dbReference type="Gene3D" id="3.40.50.1240">
    <property type="entry name" value="Phosphoglycerate mutase-like"/>
    <property type="match status" value="1"/>
</dbReference>
<dbReference type="CDD" id="cd07067">
    <property type="entry name" value="HP_PGM_like"/>
    <property type="match status" value="1"/>
</dbReference>
<dbReference type="Proteomes" id="UP000236724">
    <property type="component" value="Unassembled WGS sequence"/>
</dbReference>
<feature type="active site" description="Proton donor/acceptor" evidence="1">
    <location>
        <position position="85"/>
    </location>
</feature>
<keyword evidence="4" id="KW-1185">Reference proteome</keyword>
<dbReference type="RefSeq" id="WP_103918345.1">
    <property type="nucleotide sequence ID" value="NZ_FMSV02000032.1"/>
</dbReference>
<reference evidence="3 4" key="1">
    <citation type="submission" date="2016-10" db="EMBL/GenBank/DDBJ databases">
        <authorList>
            <person name="de Groot N.N."/>
        </authorList>
    </citation>
    <scope>NUCLEOTIDE SEQUENCE [LARGE SCALE GENOMIC DNA]</scope>
    <source>
        <strain evidence="3">MBHS1</strain>
    </source>
</reference>
<dbReference type="Pfam" id="PF00300">
    <property type="entry name" value="His_Phos_1"/>
    <property type="match status" value="1"/>
</dbReference>
<dbReference type="InterPro" id="IPR029033">
    <property type="entry name" value="His_PPase_superfam"/>
</dbReference>
<name>A0A1H6F4S3_9GAMM</name>
<feature type="binding site" evidence="2">
    <location>
        <position position="58"/>
    </location>
    <ligand>
        <name>substrate</name>
    </ligand>
</feature>
<dbReference type="InterPro" id="IPR013078">
    <property type="entry name" value="His_Pase_superF_clade-1"/>
</dbReference>
<proteinExistence type="predicted"/>
<dbReference type="AlphaFoldDB" id="A0A1H6F4S3"/>
<evidence type="ECO:0008006" key="5">
    <source>
        <dbReference type="Google" id="ProtNLM"/>
    </source>
</evidence>
<gene>
    <name evidence="3" type="ORF">MBHS_00105</name>
</gene>